<proteinExistence type="predicted"/>
<name>A0A918M1C9_9ACTN</name>
<evidence type="ECO:0000313" key="3">
    <source>
        <dbReference type="Proteomes" id="UP000646776"/>
    </source>
</evidence>
<dbReference type="EMBL" id="BMSA01000040">
    <property type="protein sequence ID" value="GGT91989.1"/>
    <property type="molecule type" value="Genomic_DNA"/>
</dbReference>
<reference evidence="2" key="2">
    <citation type="submission" date="2020-09" db="EMBL/GenBank/DDBJ databases">
        <authorList>
            <person name="Sun Q."/>
            <person name="Ohkuma M."/>
        </authorList>
    </citation>
    <scope>NUCLEOTIDE SEQUENCE</scope>
    <source>
        <strain evidence="2">JCM 4125</strain>
    </source>
</reference>
<feature type="compositionally biased region" description="Low complexity" evidence="1">
    <location>
        <begin position="19"/>
        <end position="29"/>
    </location>
</feature>
<dbReference type="AlphaFoldDB" id="A0A918M1C9"/>
<gene>
    <name evidence="2" type="ORF">GCM10010226_82430</name>
</gene>
<evidence type="ECO:0000256" key="1">
    <source>
        <dbReference type="SAM" id="MobiDB-lite"/>
    </source>
</evidence>
<protein>
    <submittedName>
        <fullName evidence="2">Uncharacterized protein</fullName>
    </submittedName>
</protein>
<dbReference type="Proteomes" id="UP000646776">
    <property type="component" value="Unassembled WGS sequence"/>
</dbReference>
<reference evidence="2" key="1">
    <citation type="journal article" date="2014" name="Int. J. Syst. Evol. Microbiol.">
        <title>Complete genome sequence of Corynebacterium casei LMG S-19264T (=DSM 44701T), isolated from a smear-ripened cheese.</title>
        <authorList>
            <consortium name="US DOE Joint Genome Institute (JGI-PGF)"/>
            <person name="Walter F."/>
            <person name="Albersmeier A."/>
            <person name="Kalinowski J."/>
            <person name="Ruckert C."/>
        </authorList>
    </citation>
    <scope>NUCLEOTIDE SEQUENCE</scope>
    <source>
        <strain evidence="2">JCM 4125</strain>
    </source>
</reference>
<comment type="caution">
    <text evidence="2">The sequence shown here is derived from an EMBL/GenBank/DDBJ whole genome shotgun (WGS) entry which is preliminary data.</text>
</comment>
<accession>A0A918M1C9</accession>
<keyword evidence="3" id="KW-1185">Reference proteome</keyword>
<feature type="region of interest" description="Disordered" evidence="1">
    <location>
        <begin position="19"/>
        <end position="55"/>
    </location>
</feature>
<organism evidence="2 3">
    <name type="scientific">Streptomyces phaeofaciens</name>
    <dbReference type="NCBI Taxonomy" id="68254"/>
    <lineage>
        <taxon>Bacteria</taxon>
        <taxon>Bacillati</taxon>
        <taxon>Actinomycetota</taxon>
        <taxon>Actinomycetes</taxon>
        <taxon>Kitasatosporales</taxon>
        <taxon>Streptomycetaceae</taxon>
        <taxon>Streptomyces</taxon>
    </lineage>
</organism>
<sequence length="55" mass="6004">MSAGRWFYTSVFGDTRPTKAAVAKTPTATGRRLRPAQQPVAHITHPERPLSAEKG</sequence>
<feature type="compositionally biased region" description="Basic and acidic residues" evidence="1">
    <location>
        <begin position="44"/>
        <end position="55"/>
    </location>
</feature>
<evidence type="ECO:0000313" key="2">
    <source>
        <dbReference type="EMBL" id="GGT91989.1"/>
    </source>
</evidence>